<dbReference type="OrthoDB" id="1863935at2759"/>
<dbReference type="InParanoid" id="A0A2G5CER7"/>
<gene>
    <name evidence="1" type="ORF">AQUCO_05800079v1</name>
</gene>
<dbReference type="AlphaFoldDB" id="A0A2G5CER7"/>
<organism evidence="1 2">
    <name type="scientific">Aquilegia coerulea</name>
    <name type="common">Rocky mountain columbine</name>
    <dbReference type="NCBI Taxonomy" id="218851"/>
    <lineage>
        <taxon>Eukaryota</taxon>
        <taxon>Viridiplantae</taxon>
        <taxon>Streptophyta</taxon>
        <taxon>Embryophyta</taxon>
        <taxon>Tracheophyta</taxon>
        <taxon>Spermatophyta</taxon>
        <taxon>Magnoliopsida</taxon>
        <taxon>Ranunculales</taxon>
        <taxon>Ranunculaceae</taxon>
        <taxon>Thalictroideae</taxon>
        <taxon>Aquilegia</taxon>
    </lineage>
</organism>
<proteinExistence type="predicted"/>
<dbReference type="Proteomes" id="UP000230069">
    <property type="component" value="Unassembled WGS sequence"/>
</dbReference>
<evidence type="ECO:0000313" key="1">
    <source>
        <dbReference type="EMBL" id="PIA29723.1"/>
    </source>
</evidence>
<dbReference type="EMBL" id="KZ305075">
    <property type="protein sequence ID" value="PIA29723.1"/>
    <property type="molecule type" value="Genomic_DNA"/>
</dbReference>
<sequence>MEVIASLVVRGDKAYLLDVEGGLLIFDRAKLSWRKVDRDQEQNPIYKKYYQFYLMESEEGDILMIDQGVNLKTFRFFRLNDRHSGWEELSLKYGPDRSWFLGVHNDHFSVKDSYGGWGMKKVYQLTTCYEKENIIHLNKPIIHIHDLISGTTHDYKPQQHHGEWVDLGWMHKIPPSCVIILAKKFASSYPIVKQLRYNTKFMQSPCKSTEISKKTSVRSLNSITPCDLRNNARITYSTLKTFRHTGAQW</sequence>
<accession>A0A2G5CER7</accession>
<evidence type="ECO:0000313" key="2">
    <source>
        <dbReference type="Proteomes" id="UP000230069"/>
    </source>
</evidence>
<name>A0A2G5CER7_AQUCA</name>
<keyword evidence="2" id="KW-1185">Reference proteome</keyword>
<protein>
    <submittedName>
        <fullName evidence="1">Uncharacterized protein</fullName>
    </submittedName>
</protein>
<reference evidence="1 2" key="1">
    <citation type="submission" date="2017-09" db="EMBL/GenBank/DDBJ databases">
        <title>WGS assembly of Aquilegia coerulea Goldsmith.</title>
        <authorList>
            <person name="Hodges S."/>
            <person name="Kramer E."/>
            <person name="Nordborg M."/>
            <person name="Tomkins J."/>
            <person name="Borevitz J."/>
            <person name="Derieg N."/>
            <person name="Yan J."/>
            <person name="Mihaltcheva S."/>
            <person name="Hayes R.D."/>
            <person name="Rokhsar D."/>
        </authorList>
    </citation>
    <scope>NUCLEOTIDE SEQUENCE [LARGE SCALE GENOMIC DNA]</scope>
    <source>
        <strain evidence="2">cv. Goldsmith</strain>
    </source>
</reference>